<comment type="caution">
    <text evidence="2">The sequence shown here is derived from an EMBL/GenBank/DDBJ whole genome shotgun (WGS) entry which is preliminary data.</text>
</comment>
<dbReference type="Proteomes" id="UP000177001">
    <property type="component" value="Unassembled WGS sequence"/>
</dbReference>
<feature type="transmembrane region" description="Helical" evidence="1">
    <location>
        <begin position="105"/>
        <end position="125"/>
    </location>
</feature>
<proteinExistence type="predicted"/>
<keyword evidence="1" id="KW-0812">Transmembrane</keyword>
<dbReference type="PANTHER" id="PTHR36844:SF1">
    <property type="entry name" value="PROTEASE PRSW"/>
    <property type="match status" value="1"/>
</dbReference>
<dbReference type="GO" id="GO:0008233">
    <property type="term" value="F:peptidase activity"/>
    <property type="evidence" value="ECO:0007669"/>
    <property type="project" value="InterPro"/>
</dbReference>
<accession>A0A1F6X0I7</accession>
<evidence type="ECO:0000313" key="2">
    <source>
        <dbReference type="EMBL" id="OGI87554.1"/>
    </source>
</evidence>
<keyword evidence="1" id="KW-0472">Membrane</keyword>
<keyword evidence="1" id="KW-1133">Transmembrane helix</keyword>
<gene>
    <name evidence="2" type="ORF">A3A91_01415</name>
</gene>
<feature type="transmembrane region" description="Helical" evidence="1">
    <location>
        <begin position="6"/>
        <end position="28"/>
    </location>
</feature>
<dbReference type="Pfam" id="PF13367">
    <property type="entry name" value="PrsW-protease"/>
    <property type="match status" value="1"/>
</dbReference>
<evidence type="ECO:0000256" key="1">
    <source>
        <dbReference type="SAM" id="Phobius"/>
    </source>
</evidence>
<feature type="transmembrane region" description="Helical" evidence="1">
    <location>
        <begin position="175"/>
        <end position="195"/>
    </location>
</feature>
<organism evidence="2 3">
    <name type="scientific">Candidatus Nomurabacteria bacterium RIFCSPLOWO2_01_FULL_36_16</name>
    <dbReference type="NCBI Taxonomy" id="1801767"/>
    <lineage>
        <taxon>Bacteria</taxon>
        <taxon>Candidatus Nomuraibacteriota</taxon>
    </lineage>
</organism>
<feature type="transmembrane region" description="Helical" evidence="1">
    <location>
        <begin position="40"/>
        <end position="62"/>
    </location>
</feature>
<evidence type="ECO:0008006" key="4">
    <source>
        <dbReference type="Google" id="ProtNLM"/>
    </source>
</evidence>
<dbReference type="EMBL" id="MFUR01000001">
    <property type="protein sequence ID" value="OGI87554.1"/>
    <property type="molecule type" value="Genomic_DNA"/>
</dbReference>
<protein>
    <recommendedName>
        <fullName evidence="4">Protease PrsW</fullName>
    </recommendedName>
</protein>
<dbReference type="InterPro" id="IPR026898">
    <property type="entry name" value="PrsW"/>
</dbReference>
<reference evidence="2 3" key="1">
    <citation type="journal article" date="2016" name="Nat. Commun.">
        <title>Thousands of microbial genomes shed light on interconnected biogeochemical processes in an aquifer system.</title>
        <authorList>
            <person name="Anantharaman K."/>
            <person name="Brown C.T."/>
            <person name="Hug L.A."/>
            <person name="Sharon I."/>
            <person name="Castelle C.J."/>
            <person name="Probst A.J."/>
            <person name="Thomas B.C."/>
            <person name="Singh A."/>
            <person name="Wilkins M.J."/>
            <person name="Karaoz U."/>
            <person name="Brodie E.L."/>
            <person name="Williams K.H."/>
            <person name="Hubbard S.S."/>
            <person name="Banfield J.F."/>
        </authorList>
    </citation>
    <scope>NUCLEOTIDE SEQUENCE [LARGE SCALE GENOMIC DNA]</scope>
</reference>
<evidence type="ECO:0000313" key="3">
    <source>
        <dbReference type="Proteomes" id="UP000177001"/>
    </source>
</evidence>
<dbReference type="AlphaFoldDB" id="A0A1F6X0I7"/>
<feature type="transmembrane region" description="Helical" evidence="1">
    <location>
        <begin position="207"/>
        <end position="227"/>
    </location>
</feature>
<name>A0A1F6X0I7_9BACT</name>
<feature type="transmembrane region" description="Helical" evidence="1">
    <location>
        <begin position="145"/>
        <end position="168"/>
    </location>
</feature>
<sequence length="234" mass="26299">MITNDPKILGLAFLGGIIPSLLWLWFWLKEDKKKSEPKGLLTIVFIMGMLGVICVLPIQKFIQTNLDSPGGQLILWASAEEIIKYLAVLIILYRTSYIDEPIDWPIYMITVALGFAALENTLFLIKPLEMGQNTVGLLTGQFRFLGSTLLHAVSSGILGIALGISLHLKGLTEKWHFTIGLILAIALHSVFNFFIMKVGVGDENYFLELLKVFGFLWVVTIIVMLLFEKVRRMN</sequence>
<feature type="transmembrane region" description="Helical" evidence="1">
    <location>
        <begin position="74"/>
        <end position="93"/>
    </location>
</feature>
<dbReference type="PANTHER" id="PTHR36844">
    <property type="entry name" value="PROTEASE PRSW"/>
    <property type="match status" value="1"/>
</dbReference>